<dbReference type="EMBL" id="JAIWYP010000010">
    <property type="protein sequence ID" value="KAH3750161.1"/>
    <property type="molecule type" value="Genomic_DNA"/>
</dbReference>
<evidence type="ECO:0000313" key="1">
    <source>
        <dbReference type="EMBL" id="KAH3750161.1"/>
    </source>
</evidence>
<dbReference type="EMBL" id="JAIWYP010000010">
    <property type="protein sequence ID" value="KAH3750220.1"/>
    <property type="molecule type" value="Genomic_DNA"/>
</dbReference>
<reference evidence="2" key="1">
    <citation type="journal article" date="2019" name="bioRxiv">
        <title>The Genome of the Zebra Mussel, Dreissena polymorpha: A Resource for Invasive Species Research.</title>
        <authorList>
            <person name="McCartney M.A."/>
            <person name="Auch B."/>
            <person name="Kono T."/>
            <person name="Mallez S."/>
            <person name="Zhang Y."/>
            <person name="Obille A."/>
            <person name="Becker A."/>
            <person name="Abrahante J.E."/>
            <person name="Garbe J."/>
            <person name="Badalamenti J.P."/>
            <person name="Herman A."/>
            <person name="Mangelson H."/>
            <person name="Liachko I."/>
            <person name="Sullivan S."/>
            <person name="Sone E.D."/>
            <person name="Koren S."/>
            <person name="Silverstein K.A.T."/>
            <person name="Beckman K.B."/>
            <person name="Gohl D.M."/>
        </authorList>
    </citation>
    <scope>NUCLEOTIDE SEQUENCE</scope>
    <source>
        <strain evidence="2">Duluth1</strain>
        <tissue evidence="2">Whole animal</tissue>
    </source>
</reference>
<comment type="caution">
    <text evidence="2">The sequence shown here is derived from an EMBL/GenBank/DDBJ whole genome shotgun (WGS) entry which is preliminary data.</text>
</comment>
<organism evidence="2 3">
    <name type="scientific">Dreissena polymorpha</name>
    <name type="common">Zebra mussel</name>
    <name type="synonym">Mytilus polymorpha</name>
    <dbReference type="NCBI Taxonomy" id="45954"/>
    <lineage>
        <taxon>Eukaryota</taxon>
        <taxon>Metazoa</taxon>
        <taxon>Spiralia</taxon>
        <taxon>Lophotrochozoa</taxon>
        <taxon>Mollusca</taxon>
        <taxon>Bivalvia</taxon>
        <taxon>Autobranchia</taxon>
        <taxon>Heteroconchia</taxon>
        <taxon>Euheterodonta</taxon>
        <taxon>Imparidentia</taxon>
        <taxon>Neoheterodontei</taxon>
        <taxon>Myida</taxon>
        <taxon>Dreissenoidea</taxon>
        <taxon>Dreissenidae</taxon>
        <taxon>Dreissena</taxon>
    </lineage>
</organism>
<evidence type="ECO:0000313" key="3">
    <source>
        <dbReference type="Proteomes" id="UP000828390"/>
    </source>
</evidence>
<protein>
    <submittedName>
        <fullName evidence="2">Uncharacterized protein</fullName>
    </submittedName>
</protein>
<keyword evidence="3" id="KW-1185">Reference proteome</keyword>
<accession>A0A9D4I6N2</accession>
<dbReference type="Proteomes" id="UP000828390">
    <property type="component" value="Unassembled WGS sequence"/>
</dbReference>
<sequence>MELKQYIEKVESDIIFKMEKRLYQSQERLSFLSDFAQFSPAEIRVNANVFMWHGRMPAVFEEHKLIISEKRSQYEDNLKVRPQ</sequence>
<name>A0A9D4I6N2_DREPO</name>
<evidence type="ECO:0000313" key="2">
    <source>
        <dbReference type="EMBL" id="KAH3750220.1"/>
    </source>
</evidence>
<proteinExistence type="predicted"/>
<dbReference type="AlphaFoldDB" id="A0A9D4I6N2"/>
<gene>
    <name evidence="1" type="ORF">DPMN_184680</name>
    <name evidence="2" type="ORF">DPMN_184739</name>
</gene>
<reference evidence="2" key="2">
    <citation type="submission" date="2020-11" db="EMBL/GenBank/DDBJ databases">
        <authorList>
            <person name="McCartney M.A."/>
            <person name="Auch B."/>
            <person name="Kono T."/>
            <person name="Mallez S."/>
            <person name="Becker A."/>
            <person name="Gohl D.M."/>
            <person name="Silverstein K.A.T."/>
            <person name="Koren S."/>
            <person name="Bechman K.B."/>
            <person name="Herman A."/>
            <person name="Abrahante J.E."/>
            <person name="Garbe J."/>
        </authorList>
    </citation>
    <scope>NUCLEOTIDE SEQUENCE</scope>
    <source>
        <strain evidence="2">Duluth1</strain>
        <tissue evidence="2">Whole animal</tissue>
    </source>
</reference>